<dbReference type="InterPro" id="IPR006440">
    <property type="entry name" value="Doc"/>
</dbReference>
<dbReference type="AlphaFoldDB" id="A0A1G2CG25"/>
<dbReference type="InterPro" id="IPR053737">
    <property type="entry name" value="Type_II_TA_Toxin"/>
</dbReference>
<evidence type="ECO:0000313" key="3">
    <source>
        <dbReference type="Proteomes" id="UP000178880"/>
    </source>
</evidence>
<comment type="caution">
    <text evidence="2">The sequence shown here is derived from an EMBL/GenBank/DDBJ whole genome shotgun (WGS) entry which is preliminary data.</text>
</comment>
<dbReference type="Gene3D" id="1.20.120.1870">
    <property type="entry name" value="Fic/DOC protein, Fido domain"/>
    <property type="match status" value="1"/>
</dbReference>
<dbReference type="GO" id="GO:0016301">
    <property type="term" value="F:kinase activity"/>
    <property type="evidence" value="ECO:0007669"/>
    <property type="project" value="InterPro"/>
</dbReference>
<gene>
    <name evidence="2" type="ORF">A2945_00750</name>
</gene>
<dbReference type="SUPFAM" id="SSF140931">
    <property type="entry name" value="Fic-like"/>
    <property type="match status" value="1"/>
</dbReference>
<dbReference type="Proteomes" id="UP000178880">
    <property type="component" value="Unassembled WGS sequence"/>
</dbReference>
<dbReference type="Pfam" id="PF02661">
    <property type="entry name" value="Fic"/>
    <property type="match status" value="1"/>
</dbReference>
<accession>A0A1G2CG25</accession>
<evidence type="ECO:0000313" key="2">
    <source>
        <dbReference type="EMBL" id="OGZ00349.1"/>
    </source>
</evidence>
<dbReference type="PANTHER" id="PTHR39426">
    <property type="entry name" value="HOMOLOGY TO DEATH-ON-CURING PROTEIN OF PHAGE P1"/>
    <property type="match status" value="1"/>
</dbReference>
<dbReference type="InterPro" id="IPR036597">
    <property type="entry name" value="Fido-like_dom_sf"/>
</dbReference>
<dbReference type="PIRSF" id="PIRSF018297">
    <property type="entry name" value="Doc"/>
    <property type="match status" value="1"/>
</dbReference>
<organism evidence="2 3">
    <name type="scientific">Candidatus Liptonbacteria bacterium RIFCSPLOWO2_01_FULL_52_25</name>
    <dbReference type="NCBI Taxonomy" id="1798650"/>
    <lineage>
        <taxon>Bacteria</taxon>
        <taxon>Candidatus Liptoniibacteriota</taxon>
    </lineage>
</organism>
<dbReference type="NCBIfam" id="TIGR01550">
    <property type="entry name" value="DOC_P1"/>
    <property type="match status" value="1"/>
</dbReference>
<dbReference type="PROSITE" id="PS51459">
    <property type="entry name" value="FIDO"/>
    <property type="match status" value="1"/>
</dbReference>
<dbReference type="EMBL" id="MHLA01000002">
    <property type="protein sequence ID" value="OGZ00349.1"/>
    <property type="molecule type" value="Genomic_DNA"/>
</dbReference>
<sequence>MVIDETGGTHGLRDQNAVLGAVALPKQKAFGQELYPGVFQKAAVYMRSIVMNHPFIDGNKRTGVTTASVFLENNGYKVVPEEGAVEAFTLHVVQEGLDINTIAAWLKKNSLKLEK</sequence>
<name>A0A1G2CG25_9BACT</name>
<dbReference type="InterPro" id="IPR003812">
    <property type="entry name" value="Fido"/>
</dbReference>
<dbReference type="STRING" id="1798650.A2945_00750"/>
<reference evidence="2 3" key="1">
    <citation type="journal article" date="2016" name="Nat. Commun.">
        <title>Thousands of microbial genomes shed light on interconnected biogeochemical processes in an aquifer system.</title>
        <authorList>
            <person name="Anantharaman K."/>
            <person name="Brown C.T."/>
            <person name="Hug L.A."/>
            <person name="Sharon I."/>
            <person name="Castelle C.J."/>
            <person name="Probst A.J."/>
            <person name="Thomas B.C."/>
            <person name="Singh A."/>
            <person name="Wilkins M.J."/>
            <person name="Karaoz U."/>
            <person name="Brodie E.L."/>
            <person name="Williams K.H."/>
            <person name="Hubbard S.S."/>
            <person name="Banfield J.F."/>
        </authorList>
    </citation>
    <scope>NUCLEOTIDE SEQUENCE [LARGE SCALE GENOMIC DNA]</scope>
</reference>
<dbReference type="PANTHER" id="PTHR39426:SF1">
    <property type="entry name" value="HOMOLOGY TO DEATH-ON-CURING PROTEIN OF PHAGE P1"/>
    <property type="match status" value="1"/>
</dbReference>
<proteinExistence type="predicted"/>
<feature type="domain" description="Fido" evidence="1">
    <location>
        <begin position="1"/>
        <end position="108"/>
    </location>
</feature>
<protein>
    <recommendedName>
        <fullName evidence="1">Fido domain-containing protein</fullName>
    </recommendedName>
</protein>
<evidence type="ECO:0000259" key="1">
    <source>
        <dbReference type="PROSITE" id="PS51459"/>
    </source>
</evidence>